<dbReference type="SUPFAM" id="SSF101447">
    <property type="entry name" value="Formin homology 2 domain (FH2 domain)"/>
    <property type="match status" value="1"/>
</dbReference>
<dbReference type="Pfam" id="PF10253">
    <property type="entry name" value="PRCC"/>
    <property type="match status" value="1"/>
</dbReference>
<evidence type="ECO:0000256" key="1">
    <source>
        <dbReference type="SAM" id="MobiDB-lite"/>
    </source>
</evidence>
<feature type="region of interest" description="Disordered" evidence="1">
    <location>
        <begin position="1"/>
        <end position="191"/>
    </location>
</feature>
<protein>
    <submittedName>
        <fullName evidence="2">Proline-rich protein PRCC-like</fullName>
    </submittedName>
</protein>
<dbReference type="PANTHER" id="PTHR13621:SF2">
    <property type="entry name" value="PROLINE-RICH PROTEIN PRCC"/>
    <property type="match status" value="1"/>
</dbReference>
<name>A0A6F9DPM3_9ASCI</name>
<accession>A0A6F9DPM3</accession>
<organism evidence="2">
    <name type="scientific">Phallusia mammillata</name>
    <dbReference type="NCBI Taxonomy" id="59560"/>
    <lineage>
        <taxon>Eukaryota</taxon>
        <taxon>Metazoa</taxon>
        <taxon>Chordata</taxon>
        <taxon>Tunicata</taxon>
        <taxon>Ascidiacea</taxon>
        <taxon>Phlebobranchia</taxon>
        <taxon>Ascidiidae</taxon>
        <taxon>Phallusia</taxon>
    </lineage>
</organism>
<sequence>MSLGLSMYNSSSESEEDEPPVVKPIKKQTVKILVPERKYDSSDEDEPAEKRAKTSTGTKSARSGLFSKLPPPKNSIGQGKQPNRPLIPHVFSKPKKDNPIAKPVKEVESDNSDVSDNETNFFSYVEKVEVPEESASEPVKDPAVFNPTVQNILEPPPPPPPPPPPEPEVAQETQVTNSFPSSSGQWKNDEQFLRIQGKMNRKEKIEFIDINADAALEGNKELLLKSISEEKNLNRQSHKKSKDGPSAIGKRKHQMSYLIHQARARELELKNAWAAGREARKAARMRYGF</sequence>
<reference evidence="2" key="1">
    <citation type="submission" date="2020-04" db="EMBL/GenBank/DDBJ databases">
        <authorList>
            <person name="Neveu A P."/>
        </authorList>
    </citation>
    <scope>NUCLEOTIDE SEQUENCE</scope>
    <source>
        <tissue evidence="2">Whole embryo</tissue>
    </source>
</reference>
<feature type="compositionally biased region" description="Pro residues" evidence="1">
    <location>
        <begin position="154"/>
        <end position="167"/>
    </location>
</feature>
<dbReference type="GO" id="GO:0005634">
    <property type="term" value="C:nucleus"/>
    <property type="evidence" value="ECO:0007669"/>
    <property type="project" value="TreeGrafter"/>
</dbReference>
<proteinExistence type="evidence at transcript level"/>
<dbReference type="AlphaFoldDB" id="A0A6F9DPM3"/>
<evidence type="ECO:0000313" key="2">
    <source>
        <dbReference type="EMBL" id="CAB3265131.1"/>
    </source>
</evidence>
<dbReference type="InterPro" id="IPR018800">
    <property type="entry name" value="PRCC"/>
</dbReference>
<feature type="region of interest" description="Disordered" evidence="1">
    <location>
        <begin position="231"/>
        <end position="251"/>
    </location>
</feature>
<feature type="compositionally biased region" description="Basic and acidic residues" evidence="1">
    <location>
        <begin position="94"/>
        <end position="108"/>
    </location>
</feature>
<feature type="compositionally biased region" description="Polar residues" evidence="1">
    <location>
        <begin position="171"/>
        <end position="186"/>
    </location>
</feature>
<dbReference type="PANTHER" id="PTHR13621">
    <property type="entry name" value="PROLINE-RICH PROTEIN PRCC"/>
    <property type="match status" value="1"/>
</dbReference>
<dbReference type="EMBL" id="LR789269">
    <property type="protein sequence ID" value="CAB3265131.1"/>
    <property type="molecule type" value="mRNA"/>
</dbReference>
<gene>
    <name evidence="2" type="primary">Prcc</name>
</gene>